<feature type="domain" description="Reverse transcriptase zinc-binding" evidence="2">
    <location>
        <begin position="109"/>
        <end position="193"/>
    </location>
</feature>
<reference evidence="4" key="2">
    <citation type="submission" date="2025-08" db="UniProtKB">
        <authorList>
            <consortium name="RefSeq"/>
        </authorList>
    </citation>
    <scope>IDENTIFICATION</scope>
    <source>
        <tissue evidence="4">Leaf</tissue>
    </source>
</reference>
<dbReference type="PANTHER" id="PTHR33116:SF84">
    <property type="entry name" value="RNA-DIRECTED DNA POLYMERASE"/>
    <property type="match status" value="1"/>
</dbReference>
<keyword evidence="1" id="KW-1133">Transmembrane helix</keyword>
<evidence type="ECO:0000313" key="4">
    <source>
        <dbReference type="RefSeq" id="XP_019085128.1"/>
    </source>
</evidence>
<keyword evidence="1" id="KW-0472">Membrane</keyword>
<name>A0ABM1QEE0_CAMSA</name>
<dbReference type="InterPro" id="IPR026960">
    <property type="entry name" value="RVT-Znf"/>
</dbReference>
<keyword evidence="1" id="KW-0812">Transmembrane</keyword>
<dbReference type="GeneID" id="109126280"/>
<keyword evidence="3" id="KW-1185">Reference proteome</keyword>
<sequence>MLQLKPTVIEFLKCEVGDGRTASFGFDNWTEFGQLIKFVGAAGPRTLRVREDARVLEATRNGNWALPAARSDNGQTLLVALTATPVPDVTKGPDSYQWRNSTGVFTSSFSSKETWDQVRICSPPVSWSTVVWFKAHIPRFSFVAWLVFLARLPTRDRLRSWGMTVSSDCVLCSGGTESHEHLFFQCPFSSEVWSFFASKFLPQPPDNLHAVADWIFHHQQPHHASMVILLKLLLQSTIYLIWKERNSKIFSSSYSSPASLQVSVNRTLRDRLLSLPALRLSSPSLLLIYFSLFLILCRLVLGN</sequence>
<accession>A0ABM1QEE0</accession>
<gene>
    <name evidence="4" type="primary">LOC109126280</name>
</gene>
<organism evidence="3 4">
    <name type="scientific">Camelina sativa</name>
    <name type="common">False flax</name>
    <name type="synonym">Myagrum sativum</name>
    <dbReference type="NCBI Taxonomy" id="90675"/>
    <lineage>
        <taxon>Eukaryota</taxon>
        <taxon>Viridiplantae</taxon>
        <taxon>Streptophyta</taxon>
        <taxon>Embryophyta</taxon>
        <taxon>Tracheophyta</taxon>
        <taxon>Spermatophyta</taxon>
        <taxon>Magnoliopsida</taxon>
        <taxon>eudicotyledons</taxon>
        <taxon>Gunneridae</taxon>
        <taxon>Pentapetalae</taxon>
        <taxon>rosids</taxon>
        <taxon>malvids</taxon>
        <taxon>Brassicales</taxon>
        <taxon>Brassicaceae</taxon>
        <taxon>Camelineae</taxon>
        <taxon>Camelina</taxon>
    </lineage>
</organism>
<evidence type="ECO:0000259" key="2">
    <source>
        <dbReference type="Pfam" id="PF13966"/>
    </source>
</evidence>
<protein>
    <submittedName>
        <fullName evidence="4">Uncharacterized protein LOC109126280</fullName>
    </submittedName>
</protein>
<dbReference type="RefSeq" id="XP_019085128.1">
    <property type="nucleotide sequence ID" value="XM_019229583.1"/>
</dbReference>
<evidence type="ECO:0000256" key="1">
    <source>
        <dbReference type="SAM" id="Phobius"/>
    </source>
</evidence>
<proteinExistence type="predicted"/>
<dbReference type="Pfam" id="PF13966">
    <property type="entry name" value="zf-RVT"/>
    <property type="match status" value="1"/>
</dbReference>
<reference evidence="3" key="1">
    <citation type="journal article" date="2014" name="Nat. Commun.">
        <title>The emerging biofuel crop Camelina sativa retains a highly undifferentiated hexaploid genome structure.</title>
        <authorList>
            <person name="Kagale S."/>
            <person name="Koh C."/>
            <person name="Nixon J."/>
            <person name="Bollina V."/>
            <person name="Clarke W.E."/>
            <person name="Tuteja R."/>
            <person name="Spillane C."/>
            <person name="Robinson S.J."/>
            <person name="Links M.G."/>
            <person name="Clarke C."/>
            <person name="Higgins E.E."/>
            <person name="Huebert T."/>
            <person name="Sharpe A.G."/>
            <person name="Parkin I.A."/>
        </authorList>
    </citation>
    <scope>NUCLEOTIDE SEQUENCE [LARGE SCALE GENOMIC DNA]</scope>
    <source>
        <strain evidence="3">cv. DH55</strain>
    </source>
</reference>
<evidence type="ECO:0000313" key="3">
    <source>
        <dbReference type="Proteomes" id="UP000694864"/>
    </source>
</evidence>
<dbReference type="Proteomes" id="UP000694864">
    <property type="component" value="Chromosome 9"/>
</dbReference>
<dbReference type="PANTHER" id="PTHR33116">
    <property type="entry name" value="REVERSE TRANSCRIPTASE ZINC-BINDING DOMAIN-CONTAINING PROTEIN-RELATED-RELATED"/>
    <property type="match status" value="1"/>
</dbReference>
<feature type="transmembrane region" description="Helical" evidence="1">
    <location>
        <begin position="280"/>
        <end position="301"/>
    </location>
</feature>